<reference evidence="4 5" key="1">
    <citation type="submission" date="2020-07" db="EMBL/GenBank/DDBJ databases">
        <title>Comparative genomics of pyrophilous fungi reveals a link between fire events and developmental genes.</title>
        <authorList>
            <consortium name="DOE Joint Genome Institute"/>
            <person name="Steindorff A.S."/>
            <person name="Carver A."/>
            <person name="Calhoun S."/>
            <person name="Stillman K."/>
            <person name="Liu H."/>
            <person name="Lipzen A."/>
            <person name="Pangilinan J."/>
            <person name="Labutti K."/>
            <person name="Bruns T.D."/>
            <person name="Grigoriev I.V."/>
        </authorList>
    </citation>
    <scope>NUCLEOTIDE SEQUENCE [LARGE SCALE GENOMIC DNA]</scope>
    <source>
        <strain evidence="4 5">CBS 144469</strain>
    </source>
</reference>
<dbReference type="Proteomes" id="UP000521943">
    <property type="component" value="Unassembled WGS sequence"/>
</dbReference>
<evidence type="ECO:0000259" key="3">
    <source>
        <dbReference type="Pfam" id="PF20151"/>
    </source>
</evidence>
<name>A0A8H6IA56_9AGAR</name>
<dbReference type="InterPro" id="IPR045340">
    <property type="entry name" value="DUF6533"/>
</dbReference>
<dbReference type="AlphaFoldDB" id="A0A8H6IA56"/>
<feature type="region of interest" description="Disordered" evidence="1">
    <location>
        <begin position="335"/>
        <end position="373"/>
    </location>
</feature>
<evidence type="ECO:0000256" key="1">
    <source>
        <dbReference type="SAM" id="MobiDB-lite"/>
    </source>
</evidence>
<keyword evidence="2" id="KW-0472">Membrane</keyword>
<feature type="transmembrane region" description="Helical" evidence="2">
    <location>
        <begin position="266"/>
        <end position="287"/>
    </location>
</feature>
<feature type="domain" description="DUF6533" evidence="3">
    <location>
        <begin position="19"/>
        <end position="63"/>
    </location>
</feature>
<feature type="transmembrane region" description="Helical" evidence="2">
    <location>
        <begin position="121"/>
        <end position="143"/>
    </location>
</feature>
<organism evidence="4 5">
    <name type="scientific">Ephemerocybe angulata</name>
    <dbReference type="NCBI Taxonomy" id="980116"/>
    <lineage>
        <taxon>Eukaryota</taxon>
        <taxon>Fungi</taxon>
        <taxon>Dikarya</taxon>
        <taxon>Basidiomycota</taxon>
        <taxon>Agaricomycotina</taxon>
        <taxon>Agaricomycetes</taxon>
        <taxon>Agaricomycetidae</taxon>
        <taxon>Agaricales</taxon>
        <taxon>Agaricineae</taxon>
        <taxon>Psathyrellaceae</taxon>
        <taxon>Ephemerocybe</taxon>
    </lineage>
</organism>
<evidence type="ECO:0000313" key="4">
    <source>
        <dbReference type="EMBL" id="KAF6760657.1"/>
    </source>
</evidence>
<accession>A0A8H6IA56</accession>
<keyword evidence="2" id="KW-0812">Transmembrane</keyword>
<dbReference type="EMBL" id="JACGCI010000012">
    <property type="protein sequence ID" value="KAF6760657.1"/>
    <property type="molecule type" value="Genomic_DNA"/>
</dbReference>
<gene>
    <name evidence="4" type="ORF">DFP72DRAFT_1094535</name>
</gene>
<sequence length="373" mass="41920">MSDVDIPLGYVWLTQKGQWFSVAVATVVFWDHASTLDLEVELIWKKKVSFVQVLYLINRYGSLALFLHSLSAQMWLKGDQFTHLCNSYGKVQFWLGGATANAMQGLMIHRMFSMYRQRRRALIVVMTMLGTLILSEFIISVILSVNGTRGEGTGITLSQSLHTCQAGGTYPKWAMTSWFLSIVFDLIIVGFTLWEGVRFLREAERLSELSAATPGAHKYHFARNWSRQGILFQILMRDSLLFPFLGTLASLFNVVGWLATPIESGFAMYPIIAGTATTPILGCRLVLNLRNAYYQPFSNEIEMSMQDFNLDFLSEDDSVELRGVTSIVSRRSGRRSRADCEEAQPIPIPPLSASRSLRHGKSESSLSQRSADS</sequence>
<protein>
    <recommendedName>
        <fullName evidence="3">DUF6533 domain-containing protein</fullName>
    </recommendedName>
</protein>
<feature type="transmembrane region" description="Helical" evidence="2">
    <location>
        <begin position="240"/>
        <end position="260"/>
    </location>
</feature>
<dbReference type="OrthoDB" id="2638860at2759"/>
<feature type="transmembrane region" description="Helical" evidence="2">
    <location>
        <begin position="53"/>
        <end position="71"/>
    </location>
</feature>
<dbReference type="Pfam" id="PF20151">
    <property type="entry name" value="DUF6533"/>
    <property type="match status" value="1"/>
</dbReference>
<feature type="transmembrane region" description="Helical" evidence="2">
    <location>
        <begin position="91"/>
        <end position="109"/>
    </location>
</feature>
<keyword evidence="5" id="KW-1185">Reference proteome</keyword>
<keyword evidence="2" id="KW-1133">Transmembrane helix</keyword>
<evidence type="ECO:0000256" key="2">
    <source>
        <dbReference type="SAM" id="Phobius"/>
    </source>
</evidence>
<evidence type="ECO:0000313" key="5">
    <source>
        <dbReference type="Proteomes" id="UP000521943"/>
    </source>
</evidence>
<comment type="caution">
    <text evidence="4">The sequence shown here is derived from an EMBL/GenBank/DDBJ whole genome shotgun (WGS) entry which is preliminary data.</text>
</comment>
<feature type="transmembrane region" description="Helical" evidence="2">
    <location>
        <begin position="178"/>
        <end position="197"/>
    </location>
</feature>
<feature type="compositionally biased region" description="Polar residues" evidence="1">
    <location>
        <begin position="363"/>
        <end position="373"/>
    </location>
</feature>
<proteinExistence type="predicted"/>